<sequence>MTLPVEIGSRIERRVLSIDSAYDEDTVEVQRMRDSLYAGLGGRVVRFGRTLTERSTVLAALRVAAEEARPYAAILVTSHGEPSRVLDTNSPKGLLLADDFPEDELRLWAENRALHFMCCDTGAGPLLARLAGLGARLVVGFEGKPRWHSPEGRQRWREFDAETVRAVIDTLDPKAVDEIRVRWLGLVEAWLVTAPPGYAQDLRDMRQTLGTMVIL</sequence>
<reference evidence="1 2" key="1">
    <citation type="submission" date="2019-04" db="EMBL/GenBank/DDBJ databases">
        <authorList>
            <person name="Li Y."/>
            <person name="Wang J."/>
        </authorList>
    </citation>
    <scope>NUCLEOTIDE SEQUENCE [LARGE SCALE GENOMIC DNA]</scope>
    <source>
        <strain evidence="1 2">DSM 14668</strain>
    </source>
</reference>
<protein>
    <recommendedName>
        <fullName evidence="3">CHAT domain-containing protein</fullName>
    </recommendedName>
</protein>
<dbReference type="AlphaFoldDB" id="A0A4U1IQ78"/>
<proteinExistence type="predicted"/>
<evidence type="ECO:0000313" key="1">
    <source>
        <dbReference type="EMBL" id="TKC96351.1"/>
    </source>
</evidence>
<evidence type="ECO:0000313" key="2">
    <source>
        <dbReference type="Proteomes" id="UP000309215"/>
    </source>
</evidence>
<gene>
    <name evidence="1" type="ORF">E8A74_45940</name>
</gene>
<dbReference type="EMBL" id="SSMQ01000090">
    <property type="protein sequence ID" value="TKC96351.1"/>
    <property type="molecule type" value="Genomic_DNA"/>
</dbReference>
<accession>A0A4U1IQ78</accession>
<dbReference type="OrthoDB" id="5505776at2"/>
<dbReference type="RefSeq" id="WP_136935523.1">
    <property type="nucleotide sequence ID" value="NZ_SSMQ01000090.1"/>
</dbReference>
<organism evidence="1 2">
    <name type="scientific">Polyangium fumosum</name>
    <dbReference type="NCBI Taxonomy" id="889272"/>
    <lineage>
        <taxon>Bacteria</taxon>
        <taxon>Pseudomonadati</taxon>
        <taxon>Myxococcota</taxon>
        <taxon>Polyangia</taxon>
        <taxon>Polyangiales</taxon>
        <taxon>Polyangiaceae</taxon>
        <taxon>Polyangium</taxon>
    </lineage>
</organism>
<evidence type="ECO:0008006" key="3">
    <source>
        <dbReference type="Google" id="ProtNLM"/>
    </source>
</evidence>
<comment type="caution">
    <text evidence="1">The sequence shown here is derived from an EMBL/GenBank/DDBJ whole genome shotgun (WGS) entry which is preliminary data.</text>
</comment>
<name>A0A4U1IQ78_9BACT</name>
<dbReference type="Proteomes" id="UP000309215">
    <property type="component" value="Unassembled WGS sequence"/>
</dbReference>
<keyword evidence="2" id="KW-1185">Reference proteome</keyword>